<dbReference type="PANTHER" id="PTHR32322">
    <property type="entry name" value="INNER MEMBRANE TRANSPORTER"/>
    <property type="match status" value="1"/>
</dbReference>
<dbReference type="PANTHER" id="PTHR32322:SF2">
    <property type="entry name" value="EAMA DOMAIN-CONTAINING PROTEIN"/>
    <property type="match status" value="1"/>
</dbReference>
<feature type="non-terminal residue" evidence="7">
    <location>
        <position position="1"/>
    </location>
</feature>
<evidence type="ECO:0000256" key="4">
    <source>
        <dbReference type="ARBA" id="ARBA00023136"/>
    </source>
</evidence>
<accession>A0A382PL23</accession>
<feature type="transmembrane region" description="Helical" evidence="5">
    <location>
        <begin position="155"/>
        <end position="176"/>
    </location>
</feature>
<feature type="transmembrane region" description="Helical" evidence="5">
    <location>
        <begin position="59"/>
        <end position="76"/>
    </location>
</feature>
<gene>
    <name evidence="7" type="ORF">METZ01_LOCUS326938</name>
</gene>
<dbReference type="InterPro" id="IPR000620">
    <property type="entry name" value="EamA_dom"/>
</dbReference>
<keyword evidence="2 5" id="KW-0812">Transmembrane</keyword>
<dbReference type="GO" id="GO:0016020">
    <property type="term" value="C:membrane"/>
    <property type="evidence" value="ECO:0007669"/>
    <property type="project" value="UniProtKB-SubCell"/>
</dbReference>
<dbReference type="SUPFAM" id="SSF103481">
    <property type="entry name" value="Multidrug resistance efflux transporter EmrE"/>
    <property type="match status" value="2"/>
</dbReference>
<feature type="transmembrane region" description="Helical" evidence="5">
    <location>
        <begin position="7"/>
        <end position="26"/>
    </location>
</feature>
<keyword evidence="4 5" id="KW-0472">Membrane</keyword>
<dbReference type="EMBL" id="UINC01108180">
    <property type="protein sequence ID" value="SVC74084.1"/>
    <property type="molecule type" value="Genomic_DNA"/>
</dbReference>
<dbReference type="InterPro" id="IPR037185">
    <property type="entry name" value="EmrE-like"/>
</dbReference>
<feature type="transmembrane region" description="Helical" evidence="5">
    <location>
        <begin position="188"/>
        <end position="205"/>
    </location>
</feature>
<evidence type="ECO:0000256" key="2">
    <source>
        <dbReference type="ARBA" id="ARBA00022692"/>
    </source>
</evidence>
<comment type="subcellular location">
    <subcellularLocation>
        <location evidence="1">Membrane</location>
        <topology evidence="1">Multi-pass membrane protein</topology>
    </subcellularLocation>
</comment>
<name>A0A382PL23_9ZZZZ</name>
<proteinExistence type="predicted"/>
<dbReference type="Pfam" id="PF00892">
    <property type="entry name" value="EamA"/>
    <property type="match status" value="1"/>
</dbReference>
<evidence type="ECO:0000259" key="6">
    <source>
        <dbReference type="Pfam" id="PF00892"/>
    </source>
</evidence>
<organism evidence="7">
    <name type="scientific">marine metagenome</name>
    <dbReference type="NCBI Taxonomy" id="408172"/>
    <lineage>
        <taxon>unclassified sequences</taxon>
        <taxon>metagenomes</taxon>
        <taxon>ecological metagenomes</taxon>
    </lineage>
</organism>
<protein>
    <recommendedName>
        <fullName evidence="6">EamA domain-containing protein</fullName>
    </recommendedName>
</protein>
<feature type="transmembrane region" description="Helical" evidence="5">
    <location>
        <begin position="32"/>
        <end position="52"/>
    </location>
</feature>
<dbReference type="InterPro" id="IPR050638">
    <property type="entry name" value="AA-Vitamin_Transporters"/>
</dbReference>
<evidence type="ECO:0000256" key="3">
    <source>
        <dbReference type="ARBA" id="ARBA00022989"/>
    </source>
</evidence>
<evidence type="ECO:0000256" key="1">
    <source>
        <dbReference type="ARBA" id="ARBA00004141"/>
    </source>
</evidence>
<feature type="domain" description="EamA" evidence="6">
    <location>
        <begin position="93"/>
        <end position="229"/>
    </location>
</feature>
<evidence type="ECO:0000256" key="5">
    <source>
        <dbReference type="SAM" id="Phobius"/>
    </source>
</evidence>
<sequence>WRRHLNFIVLGIFLFCVNYICAYFGSFYLASGMVALIFSTLTLFTVFNGFIFFRYPIRWPILIGAIVGIAGLSVIFSNEIRATVWSLESGVVKGFLWVLLATFFASIGMLLSGEMQAKKMPLIQSNAYSMLYGSLLIISYTGIGDIKFGFDISYSYVVSLIYLALVASVLGFGSYLKLVGNIGADKASYVNIFTPVIALLLSTLFEDYQWSWVGLVGVVLIIFGNILVLFAKTKTVARD</sequence>
<feature type="transmembrane region" description="Helical" evidence="5">
    <location>
        <begin position="211"/>
        <end position="231"/>
    </location>
</feature>
<keyword evidence="3 5" id="KW-1133">Transmembrane helix</keyword>
<dbReference type="AlphaFoldDB" id="A0A382PL23"/>
<reference evidence="7" key="1">
    <citation type="submission" date="2018-05" db="EMBL/GenBank/DDBJ databases">
        <authorList>
            <person name="Lanie J.A."/>
            <person name="Ng W.-L."/>
            <person name="Kazmierczak K.M."/>
            <person name="Andrzejewski T.M."/>
            <person name="Davidsen T.M."/>
            <person name="Wayne K.J."/>
            <person name="Tettelin H."/>
            <person name="Glass J.I."/>
            <person name="Rusch D."/>
            <person name="Podicherti R."/>
            <person name="Tsui H.-C.T."/>
            <person name="Winkler M.E."/>
        </authorList>
    </citation>
    <scope>NUCLEOTIDE SEQUENCE</scope>
</reference>
<evidence type="ECO:0000313" key="7">
    <source>
        <dbReference type="EMBL" id="SVC74084.1"/>
    </source>
</evidence>
<feature type="transmembrane region" description="Helical" evidence="5">
    <location>
        <begin position="96"/>
        <end position="113"/>
    </location>
</feature>
<feature type="transmembrane region" description="Helical" evidence="5">
    <location>
        <begin position="125"/>
        <end position="143"/>
    </location>
</feature>